<dbReference type="AlphaFoldDB" id="A0A140L5M4"/>
<dbReference type="GO" id="GO:0046872">
    <property type="term" value="F:metal ion binding"/>
    <property type="evidence" value="ECO:0007669"/>
    <property type="project" value="UniProtKB-KW"/>
</dbReference>
<dbReference type="PATRIC" id="fig|520764.3.peg.1893"/>
<keyword evidence="4 9" id="KW-0269">Exonuclease</keyword>
<evidence type="ECO:0000256" key="9">
    <source>
        <dbReference type="RuleBase" id="RU365022"/>
    </source>
</evidence>
<keyword evidence="3 9" id="KW-0378">Hydrolase</keyword>
<dbReference type="STRING" id="520764.AN618_17590"/>
<gene>
    <name evidence="11" type="ORF">AN618_17590</name>
</gene>
<keyword evidence="6 9" id="KW-0411">Iron-sulfur</keyword>
<dbReference type="RefSeq" id="WP_222926448.1">
    <property type="nucleotide sequence ID" value="NZ_LOED01000023.1"/>
</dbReference>
<keyword evidence="1 9" id="KW-0540">Nuclease</keyword>
<feature type="domain" description="DUF83" evidence="10">
    <location>
        <begin position="4"/>
        <end position="161"/>
    </location>
</feature>
<dbReference type="Pfam" id="PF01930">
    <property type="entry name" value="Cas_Cas4"/>
    <property type="match status" value="1"/>
</dbReference>
<evidence type="ECO:0000256" key="3">
    <source>
        <dbReference type="ARBA" id="ARBA00022801"/>
    </source>
</evidence>
<evidence type="ECO:0000256" key="4">
    <source>
        <dbReference type="ARBA" id="ARBA00022839"/>
    </source>
</evidence>
<sequence length="162" mass="19134">MVNGNLVQSYVICPRQAWLFSRNLTPDQEHPYIELGRLIDSESYKRDKKKIQFENLVIDIIRSEGSDIVVGEVKKSSKASERGKLQLLYYLYRLKEHGVEARGMLYYPEERKREAVELTTENEKRIERLIREIEDLIVREAPPPFKKIPYCKSCAFREFCMS</sequence>
<dbReference type="InterPro" id="IPR011604">
    <property type="entry name" value="PDDEXK-like_dom_sf"/>
</dbReference>
<keyword evidence="5 9" id="KW-0408">Iron</keyword>
<dbReference type="EC" id="3.1.12.1" evidence="9"/>
<keyword evidence="12" id="KW-1185">Reference proteome</keyword>
<evidence type="ECO:0000313" key="12">
    <source>
        <dbReference type="Proteomes" id="UP000070427"/>
    </source>
</evidence>
<dbReference type="PANTHER" id="PTHR37168:SF2">
    <property type="entry name" value="CRISPR-ASSOCIATED EXONUCLEASE CAS4"/>
    <property type="match status" value="1"/>
</dbReference>
<comment type="cofactor">
    <cofactor evidence="9">
        <name>iron-sulfur cluster</name>
        <dbReference type="ChEBI" id="CHEBI:30408"/>
    </cofactor>
</comment>
<evidence type="ECO:0000256" key="1">
    <source>
        <dbReference type="ARBA" id="ARBA00022722"/>
    </source>
</evidence>
<dbReference type="InParanoid" id="A0A140L5M4"/>
<comment type="caution">
    <text evidence="11">The sequence shown here is derived from an EMBL/GenBank/DDBJ whole genome shotgun (WGS) entry which is preliminary data.</text>
</comment>
<keyword evidence="8 9" id="KW-0464">Manganese</keyword>
<name>A0A140L5M4_9FIRM</name>
<dbReference type="NCBIfam" id="TIGR00372">
    <property type="entry name" value="cas4"/>
    <property type="match status" value="1"/>
</dbReference>
<dbReference type="GO" id="GO:0004527">
    <property type="term" value="F:exonuclease activity"/>
    <property type="evidence" value="ECO:0007669"/>
    <property type="project" value="UniProtKB-KW"/>
</dbReference>
<comment type="cofactor">
    <cofactor evidence="9">
        <name>Mg(2+)</name>
        <dbReference type="ChEBI" id="CHEBI:18420"/>
    </cofactor>
    <cofactor evidence="9">
        <name>Mn(2+)</name>
        <dbReference type="ChEBI" id="CHEBI:29035"/>
    </cofactor>
    <text evidence="9">Mg(2+) or Mn(2+) required for ssDNA cleavage activity.</text>
</comment>
<dbReference type="GO" id="GO:0051607">
    <property type="term" value="P:defense response to virus"/>
    <property type="evidence" value="ECO:0007669"/>
    <property type="project" value="UniProtKB-KW"/>
</dbReference>
<comment type="similarity">
    <text evidence="9">Belongs to the CRISPR-associated exonuclease Cas4 family.</text>
</comment>
<evidence type="ECO:0000256" key="8">
    <source>
        <dbReference type="ARBA" id="ARBA00023211"/>
    </source>
</evidence>
<reference evidence="11 12" key="1">
    <citation type="submission" date="2015-12" db="EMBL/GenBank/DDBJ databases">
        <title>Draft genome sequnece of Fervidicola ferrireducens strain Y170.</title>
        <authorList>
            <person name="Patel B.K."/>
        </authorList>
    </citation>
    <scope>NUCLEOTIDE SEQUENCE [LARGE SCALE GENOMIC DNA]</scope>
    <source>
        <strain evidence="11 12">Y170</strain>
    </source>
</reference>
<dbReference type="EMBL" id="LOED01000023">
    <property type="protein sequence ID" value="KXG75849.1"/>
    <property type="molecule type" value="Genomic_DNA"/>
</dbReference>
<evidence type="ECO:0000256" key="5">
    <source>
        <dbReference type="ARBA" id="ARBA00023004"/>
    </source>
</evidence>
<dbReference type="PANTHER" id="PTHR37168">
    <property type="entry name" value="CRISPR-ASSOCIATED EXONUCLEASE CAS4"/>
    <property type="match status" value="1"/>
</dbReference>
<evidence type="ECO:0000313" key="11">
    <source>
        <dbReference type="EMBL" id="KXG75849.1"/>
    </source>
</evidence>
<dbReference type="InterPro" id="IPR013343">
    <property type="entry name" value="CRISPR-assoc_prot_Cas4"/>
</dbReference>
<keyword evidence="7 9" id="KW-0051">Antiviral defense</keyword>
<comment type="function">
    <text evidence="9">CRISPR (clustered regularly interspaced short palindromic repeat) is an adaptive immune system that provides protection against mobile genetic elements (viruses, transposable elements and conjugative plasmids). CRISPR clusters contain sequences complementary to antecedent mobile elements and target invading nucleic acids. CRISPR clusters are transcribed and processed into CRISPR RNA (crRNA).</text>
</comment>
<evidence type="ECO:0000256" key="2">
    <source>
        <dbReference type="ARBA" id="ARBA00022723"/>
    </source>
</evidence>
<protein>
    <recommendedName>
        <fullName evidence="9">CRISPR-associated exonuclease Cas4</fullName>
        <ecNumber evidence="9">3.1.12.1</ecNumber>
    </recommendedName>
</protein>
<evidence type="ECO:0000259" key="10">
    <source>
        <dbReference type="Pfam" id="PF01930"/>
    </source>
</evidence>
<proteinExistence type="inferred from homology"/>
<dbReference type="Gene3D" id="3.90.320.10">
    <property type="match status" value="1"/>
</dbReference>
<dbReference type="GO" id="GO:0051536">
    <property type="term" value="F:iron-sulfur cluster binding"/>
    <property type="evidence" value="ECO:0007669"/>
    <property type="project" value="UniProtKB-KW"/>
</dbReference>
<keyword evidence="2 9" id="KW-0479">Metal-binding</keyword>
<accession>A0A140L5M4</accession>
<dbReference type="InterPro" id="IPR022765">
    <property type="entry name" value="Dna2/Cas4_DUF83"/>
</dbReference>
<evidence type="ECO:0000256" key="6">
    <source>
        <dbReference type="ARBA" id="ARBA00023014"/>
    </source>
</evidence>
<organism evidence="11 12">
    <name type="scientific">Fervidicola ferrireducens</name>
    <dbReference type="NCBI Taxonomy" id="520764"/>
    <lineage>
        <taxon>Bacteria</taxon>
        <taxon>Bacillati</taxon>
        <taxon>Bacillota</taxon>
        <taxon>Clostridia</taxon>
        <taxon>Thermosediminibacterales</taxon>
        <taxon>Thermosediminibacteraceae</taxon>
        <taxon>Fervidicola</taxon>
    </lineage>
</organism>
<dbReference type="Proteomes" id="UP000070427">
    <property type="component" value="Unassembled WGS sequence"/>
</dbReference>
<evidence type="ECO:0000256" key="7">
    <source>
        <dbReference type="ARBA" id="ARBA00023118"/>
    </source>
</evidence>